<dbReference type="Proteomes" id="UP000066284">
    <property type="component" value="Chromosome 1"/>
</dbReference>
<evidence type="ECO:0000313" key="2">
    <source>
        <dbReference type="EMBL" id="CUQ65153.1"/>
    </source>
</evidence>
<reference evidence="3" key="1">
    <citation type="submission" date="2015-09" db="EMBL/GenBank/DDBJ databases">
        <authorList>
            <person name="Daims H."/>
        </authorList>
    </citation>
    <scope>NUCLEOTIDE SEQUENCE [LARGE SCALE GENOMIC DNA]</scope>
</reference>
<evidence type="ECO:0000313" key="3">
    <source>
        <dbReference type="Proteomes" id="UP000066284"/>
    </source>
</evidence>
<keyword evidence="3" id="KW-1185">Reference proteome</keyword>
<name>A0A0S4KL37_9BACT</name>
<accession>A0A0S4KL37</accession>
<dbReference type="AlphaFoldDB" id="A0A0S4KL37"/>
<dbReference type="EMBL" id="LN885086">
    <property type="protein sequence ID" value="CUQ65153.1"/>
    <property type="molecule type" value="Genomic_DNA"/>
</dbReference>
<gene>
    <name evidence="2" type="ORF">NITINOP_0177</name>
</gene>
<evidence type="ECO:0000256" key="1">
    <source>
        <dbReference type="SAM" id="MobiDB-lite"/>
    </source>
</evidence>
<sequence>MTRCSNKDEHRVTSLPSRQFGRFRADRPALNGTMLGYATPYPSGRPTTQGQYNNTN</sequence>
<dbReference type="KEGG" id="nio:NITINOP_0177"/>
<proteinExistence type="predicted"/>
<feature type="region of interest" description="Disordered" evidence="1">
    <location>
        <begin position="1"/>
        <end position="56"/>
    </location>
</feature>
<protein>
    <submittedName>
        <fullName evidence="2">Uncharacterized protein</fullName>
    </submittedName>
</protein>
<feature type="compositionally biased region" description="Basic and acidic residues" evidence="1">
    <location>
        <begin position="1"/>
        <end position="12"/>
    </location>
</feature>
<feature type="compositionally biased region" description="Polar residues" evidence="1">
    <location>
        <begin position="45"/>
        <end position="56"/>
    </location>
</feature>
<organism evidence="2 3">
    <name type="scientific">Candidatus Nitrospira inopinata</name>
    <dbReference type="NCBI Taxonomy" id="1715989"/>
    <lineage>
        <taxon>Bacteria</taxon>
        <taxon>Pseudomonadati</taxon>
        <taxon>Nitrospirota</taxon>
        <taxon>Nitrospiria</taxon>
        <taxon>Nitrospirales</taxon>
        <taxon>Nitrospiraceae</taxon>
        <taxon>Nitrospira</taxon>
    </lineage>
</organism>